<name>A0ABN4B1H5_LIBAS</name>
<proteinExistence type="predicted"/>
<dbReference type="EMBL" id="CP004005">
    <property type="protein sequence ID" value="AGH17304.1"/>
    <property type="molecule type" value="Genomic_DNA"/>
</dbReference>
<sequence length="43" mass="5026">MDSSSPIALAIQNRQIGGVVRFDYDFKKKSYQRNIKNPIQLER</sequence>
<dbReference type="RefSeq" id="WP_015452899.1">
    <property type="nucleotide sequence ID" value="NC_020549.1"/>
</dbReference>
<organism evidence="1 2">
    <name type="scientific">Candidatus Liberibacter asiaticus str. gxpsy</name>
    <dbReference type="NCBI Taxonomy" id="1174529"/>
    <lineage>
        <taxon>Bacteria</taxon>
        <taxon>Pseudomonadati</taxon>
        <taxon>Pseudomonadota</taxon>
        <taxon>Alphaproteobacteria</taxon>
        <taxon>Hyphomicrobiales</taxon>
        <taxon>Rhizobiaceae</taxon>
        <taxon>Liberibacter</taxon>
    </lineage>
</organism>
<gene>
    <name evidence="1" type="ORF">WSI_04680</name>
</gene>
<keyword evidence="2" id="KW-1185">Reference proteome</keyword>
<accession>A0ABN4B1H5</accession>
<reference evidence="1 2" key="1">
    <citation type="journal article" date="2013" name="Genome Announc.">
        <title>Complete Genome Sequence of a Chinese Strain of 'Candidatus Liberibacter asiaticus'.</title>
        <authorList>
            <person name="Lin H."/>
            <person name="Han C.S."/>
            <person name="Liu B."/>
            <person name="Lou B."/>
            <person name="Bai X."/>
            <person name="Deng C."/>
            <person name="Civerolo E.L."/>
            <person name="Gupta G."/>
        </authorList>
    </citation>
    <scope>NUCLEOTIDE SEQUENCE [LARGE SCALE GENOMIC DNA]</scope>
    <source>
        <strain evidence="2">gxpsy</strain>
    </source>
</reference>
<dbReference type="Proteomes" id="UP000011820">
    <property type="component" value="Chromosome"/>
</dbReference>
<evidence type="ECO:0000313" key="1">
    <source>
        <dbReference type="EMBL" id="AGH17304.1"/>
    </source>
</evidence>
<dbReference type="GeneID" id="93077483"/>
<protein>
    <submittedName>
        <fullName evidence="1">Uncharacterized protein</fullName>
    </submittedName>
</protein>
<evidence type="ECO:0000313" key="2">
    <source>
        <dbReference type="Proteomes" id="UP000011820"/>
    </source>
</evidence>